<evidence type="ECO:0000313" key="2">
    <source>
        <dbReference type="Proteomes" id="UP001432222"/>
    </source>
</evidence>
<keyword evidence="2" id="KW-1185">Reference proteome</keyword>
<dbReference type="Proteomes" id="UP001432222">
    <property type="component" value="Chromosome"/>
</dbReference>
<proteinExistence type="predicted"/>
<sequence length="153" mass="16448">MLADPRMAAAARAVRPAGAGLLVTEVEKIPVVAAEAVHDRIARTGALELYGRLRPLVLRPGREAMFVEVQKLRGELGPVRSFGWLVITRPAGNGFELQAFLTAEIGFRSGNEDRLYARQSAAWGRSYAGVAAGERASRWSPGGGATALVRTHR</sequence>
<dbReference type="RefSeq" id="WP_328959048.1">
    <property type="nucleotide sequence ID" value="NZ_CP108110.1"/>
</dbReference>
<organism evidence="1 2">
    <name type="scientific">Kitasatospora purpeofusca</name>
    <dbReference type="NCBI Taxonomy" id="67352"/>
    <lineage>
        <taxon>Bacteria</taxon>
        <taxon>Bacillati</taxon>
        <taxon>Actinomycetota</taxon>
        <taxon>Actinomycetes</taxon>
        <taxon>Kitasatosporales</taxon>
        <taxon>Streptomycetaceae</taxon>
        <taxon>Kitasatospora</taxon>
    </lineage>
</organism>
<name>A0ABZ1UE66_9ACTN</name>
<protein>
    <submittedName>
        <fullName evidence="1">Uncharacterized protein</fullName>
    </submittedName>
</protein>
<gene>
    <name evidence="1" type="ORF">OHA16_39220</name>
</gene>
<dbReference type="EMBL" id="CP108110">
    <property type="protein sequence ID" value="WUQ88501.1"/>
    <property type="molecule type" value="Genomic_DNA"/>
</dbReference>
<reference evidence="1" key="1">
    <citation type="submission" date="2022-10" db="EMBL/GenBank/DDBJ databases">
        <title>The complete genomes of actinobacterial strains from the NBC collection.</title>
        <authorList>
            <person name="Joergensen T.S."/>
            <person name="Alvarez Arevalo M."/>
            <person name="Sterndorff E.B."/>
            <person name="Faurdal D."/>
            <person name="Vuksanovic O."/>
            <person name="Mourched A.-S."/>
            <person name="Charusanti P."/>
            <person name="Shaw S."/>
            <person name="Blin K."/>
            <person name="Weber T."/>
        </authorList>
    </citation>
    <scope>NUCLEOTIDE SEQUENCE</scope>
    <source>
        <strain evidence="1">NBC_00222</strain>
    </source>
</reference>
<evidence type="ECO:0000313" key="1">
    <source>
        <dbReference type="EMBL" id="WUQ88501.1"/>
    </source>
</evidence>
<accession>A0ABZ1UE66</accession>